<feature type="compositionally biased region" description="Polar residues" evidence="8">
    <location>
        <begin position="208"/>
        <end position="220"/>
    </location>
</feature>
<feature type="region of interest" description="Disordered" evidence="8">
    <location>
        <begin position="918"/>
        <end position="938"/>
    </location>
</feature>
<feature type="compositionally biased region" description="Polar residues" evidence="8">
    <location>
        <begin position="928"/>
        <end position="937"/>
    </location>
</feature>
<evidence type="ECO:0000256" key="3">
    <source>
        <dbReference type="ARBA" id="ARBA00022833"/>
    </source>
</evidence>
<keyword evidence="6" id="KW-0804">Transcription</keyword>
<dbReference type="InterPro" id="IPR001138">
    <property type="entry name" value="Zn2Cys6_DnaBD"/>
</dbReference>
<dbReference type="Gene3D" id="4.10.240.10">
    <property type="entry name" value="Zn(2)-C6 fungal-type DNA-binding domain"/>
    <property type="match status" value="1"/>
</dbReference>
<dbReference type="OMA" id="YAPMIHK"/>
<feature type="region of interest" description="Disordered" evidence="8">
    <location>
        <begin position="691"/>
        <end position="822"/>
    </location>
</feature>
<keyword evidence="2" id="KW-0479">Metal-binding</keyword>
<feature type="region of interest" description="Disordered" evidence="8">
    <location>
        <begin position="856"/>
        <end position="887"/>
    </location>
</feature>
<dbReference type="EMBL" id="MCGN01000006">
    <property type="protein sequence ID" value="ORY95449.1"/>
    <property type="molecule type" value="Genomic_DNA"/>
</dbReference>
<evidence type="ECO:0000256" key="2">
    <source>
        <dbReference type="ARBA" id="ARBA00022723"/>
    </source>
</evidence>
<dbReference type="Pfam" id="PF04082">
    <property type="entry name" value="Fungal_trans"/>
    <property type="match status" value="1"/>
</dbReference>
<feature type="compositionally biased region" description="Low complexity" evidence="8">
    <location>
        <begin position="745"/>
        <end position="763"/>
    </location>
</feature>
<comment type="caution">
    <text evidence="10">The sequence shown here is derived from an EMBL/GenBank/DDBJ whole genome shotgun (WGS) entry which is preliminary data.</text>
</comment>
<feature type="domain" description="Zn(2)-C6 fungal-type" evidence="9">
    <location>
        <begin position="51"/>
        <end position="80"/>
    </location>
</feature>
<feature type="compositionally biased region" description="Pro residues" evidence="8">
    <location>
        <begin position="1047"/>
        <end position="1060"/>
    </location>
</feature>
<feature type="compositionally biased region" description="Low complexity" evidence="8">
    <location>
        <begin position="989"/>
        <end position="1000"/>
    </location>
</feature>
<dbReference type="InterPro" id="IPR007219">
    <property type="entry name" value="XnlR_reg_dom"/>
</dbReference>
<dbReference type="Proteomes" id="UP000242180">
    <property type="component" value="Unassembled WGS sequence"/>
</dbReference>
<dbReference type="InterPro" id="IPR036864">
    <property type="entry name" value="Zn2-C6_fun-type_DNA-bd_sf"/>
</dbReference>
<gene>
    <name evidence="10" type="ORF">BCR43DRAFT_475326</name>
</gene>
<feature type="compositionally biased region" description="Low complexity" evidence="8">
    <location>
        <begin position="861"/>
        <end position="886"/>
    </location>
</feature>
<feature type="region of interest" description="Disordered" evidence="8">
    <location>
        <begin position="989"/>
        <end position="1098"/>
    </location>
</feature>
<dbReference type="GO" id="GO:0008270">
    <property type="term" value="F:zinc ion binding"/>
    <property type="evidence" value="ECO:0007669"/>
    <property type="project" value="InterPro"/>
</dbReference>
<dbReference type="CDD" id="cd00067">
    <property type="entry name" value="GAL4"/>
    <property type="match status" value="1"/>
</dbReference>
<dbReference type="InParanoid" id="A0A1X2H9W6"/>
<reference evidence="10 11" key="1">
    <citation type="submission" date="2016-07" db="EMBL/GenBank/DDBJ databases">
        <title>Pervasive Adenine N6-methylation of Active Genes in Fungi.</title>
        <authorList>
            <consortium name="DOE Joint Genome Institute"/>
            <person name="Mondo S.J."/>
            <person name="Dannebaum R.O."/>
            <person name="Kuo R.C."/>
            <person name="Labutti K."/>
            <person name="Haridas S."/>
            <person name="Kuo A."/>
            <person name="Salamov A."/>
            <person name="Ahrendt S.R."/>
            <person name="Lipzen A."/>
            <person name="Sullivan W."/>
            <person name="Andreopoulos W.B."/>
            <person name="Clum A."/>
            <person name="Lindquist E."/>
            <person name="Daum C."/>
            <person name="Ramamoorthy G.K."/>
            <person name="Gryganskyi A."/>
            <person name="Culley D."/>
            <person name="Magnuson J.K."/>
            <person name="James T.Y."/>
            <person name="O'Malley M.A."/>
            <person name="Stajich J.E."/>
            <person name="Spatafora J.W."/>
            <person name="Visel A."/>
            <person name="Grigoriev I.V."/>
        </authorList>
    </citation>
    <scope>NUCLEOTIDE SEQUENCE [LARGE SCALE GENOMIC DNA]</scope>
    <source>
        <strain evidence="10 11">NRRL 2496</strain>
    </source>
</reference>
<dbReference type="STRING" id="13706.A0A1X2H9W6"/>
<evidence type="ECO:0000256" key="4">
    <source>
        <dbReference type="ARBA" id="ARBA00023015"/>
    </source>
</evidence>
<feature type="region of interest" description="Disordered" evidence="8">
    <location>
        <begin position="1"/>
        <end position="52"/>
    </location>
</feature>
<keyword evidence="4" id="KW-0805">Transcription regulation</keyword>
<proteinExistence type="predicted"/>
<feature type="compositionally biased region" description="Basic and acidic residues" evidence="8">
    <location>
        <begin position="128"/>
        <end position="144"/>
    </location>
</feature>
<feature type="compositionally biased region" description="Basic residues" evidence="8">
    <location>
        <begin position="1019"/>
        <end position="1029"/>
    </location>
</feature>
<evidence type="ECO:0000259" key="9">
    <source>
        <dbReference type="PROSITE" id="PS50048"/>
    </source>
</evidence>
<evidence type="ECO:0000313" key="11">
    <source>
        <dbReference type="Proteomes" id="UP000242180"/>
    </source>
</evidence>
<keyword evidence="5" id="KW-0238">DNA-binding</keyword>
<dbReference type="OrthoDB" id="2283631at2759"/>
<dbReference type="SMART" id="SM00066">
    <property type="entry name" value="GAL4"/>
    <property type="match status" value="1"/>
</dbReference>
<dbReference type="GO" id="GO:0006351">
    <property type="term" value="P:DNA-templated transcription"/>
    <property type="evidence" value="ECO:0007669"/>
    <property type="project" value="InterPro"/>
</dbReference>
<evidence type="ECO:0000256" key="7">
    <source>
        <dbReference type="ARBA" id="ARBA00023242"/>
    </source>
</evidence>
<evidence type="ECO:0000313" key="10">
    <source>
        <dbReference type="EMBL" id="ORY95449.1"/>
    </source>
</evidence>
<keyword evidence="7" id="KW-0539">Nucleus</keyword>
<evidence type="ECO:0000256" key="5">
    <source>
        <dbReference type="ARBA" id="ARBA00023125"/>
    </source>
</evidence>
<accession>A0A1X2H9W6</accession>
<evidence type="ECO:0000256" key="1">
    <source>
        <dbReference type="ARBA" id="ARBA00004123"/>
    </source>
</evidence>
<sequence>MQSNASEHASSPESPTTPEPSATVSNTASSKKGGKTKGSSGNSKRVKTTRACDECRKRKVKCDGVQPCSKCRKSEIPCVFAKLPPKRGPPKQYIELLEARLQLIEKALRSIDGPARRVLDDVLSQQEGSRRGSIDEIKEEEHNEVSTAAPCSPKQSSNDDDRFGINEIGQALYVNDIRARIDRLPSIHNDSRTMSLGRQTPPPHRYSDSQSDVDLSSMMDTDTSEHATAATSTNASSTSAPLSSTSGLPSDVPSSLLKTFFAHVHKYAPMIHKPYFYKQLASKSDPPSPLLLYAMCAVASRWTGESSAPSSAAVGPGASASNGGGAATAVPPGFSYYQRAFALIDEYSDAPRVSTIQALVLLTKYQEYYRRLGFFCRPGLYLSMAVRMCNDLGLPKLEASKFADEDPQELETKKRTFWMAFMYDLMMSIEQGREPFFGNIACTTEYPLATNEEGPVLEELITSHNIVIQLGKILSDIFMFSRRIAARQHAQGDNRSRHQIVEEHGRLFLLHTHLENFIHELPSLLQYAPTQDSRSYPADKQPISDVFVGFLHMTYHFSIILLHRHYVLHPLPPDSQFEMEPYPHRTLCATSASHITHIAETIMGSHARDVFSYPTRGAQHTIHCVTLAATVHRDEITTSQDKAVAEVAKQQYAKALAVLTPLASESPAVEFQAHVKEAELSHLYGRMAVDPSAAGRSSHPASYSPAHSSAASVGSVSTDGVPTSMAPAAATPVSTGGAGSMNDRVSLSDASSTSSSPVLSSSVDMPRPPRSMKLPKNRRHTLTGPSNGGPQLMHMAKQVPGQRQTPPTGSISSSHASPFNVDAYSHHHPSALMHSSATFTNPARFASMMMQSGCNVPMYNHHQQPLPHPQQQQQQPPHPQQQQQQLMNPQAYLQRKSRLNHHWSYSQEDLRSLRRAHMNKPIGGGNWPPSSSHQQRAASVAGMDYGYPNFNSSASDMYPNYGPPATNNRMAHQLRRQSSMTAMMPSYYAQRQQQQQLMQATPPPPPPLPRQSSLPNQHQHQHQPQHHHQQQQQQQQTQPVASAAQQPPAPSPQPSVPPPSMSLMTHDAIMDQTSQSPSHHRRHTISGPGSFDTSGSMAAVPTPEQAMLQPQQHQSQQQVVFPTGYADLPSSVCESMHVDTKFDEFTLDQYQTTPDDTQMMLDPSESNAGMLNQLLLDTTGEMAWPNNGSFEDFRSEGHVM</sequence>
<feature type="compositionally biased region" description="Low complexity" evidence="8">
    <location>
        <begin position="1"/>
        <end position="43"/>
    </location>
</feature>
<comment type="subcellular location">
    <subcellularLocation>
        <location evidence="1">Nucleus</location>
    </subcellularLocation>
</comment>
<dbReference type="SUPFAM" id="SSF57701">
    <property type="entry name" value="Zn2/Cys6 DNA-binding domain"/>
    <property type="match status" value="1"/>
</dbReference>
<organism evidence="10 11">
    <name type="scientific">Syncephalastrum racemosum</name>
    <name type="common">Filamentous fungus</name>
    <dbReference type="NCBI Taxonomy" id="13706"/>
    <lineage>
        <taxon>Eukaryota</taxon>
        <taxon>Fungi</taxon>
        <taxon>Fungi incertae sedis</taxon>
        <taxon>Mucoromycota</taxon>
        <taxon>Mucoromycotina</taxon>
        <taxon>Mucoromycetes</taxon>
        <taxon>Mucorales</taxon>
        <taxon>Syncephalastraceae</taxon>
        <taxon>Syncephalastrum</taxon>
    </lineage>
</organism>
<feature type="compositionally biased region" description="Polar residues" evidence="8">
    <location>
        <begin position="801"/>
        <end position="817"/>
    </location>
</feature>
<protein>
    <submittedName>
        <fullName evidence="10">Fungal-specific transcription factor domain-domain-containing protein</fullName>
    </submittedName>
</protein>
<dbReference type="GO" id="GO:0003677">
    <property type="term" value="F:DNA binding"/>
    <property type="evidence" value="ECO:0007669"/>
    <property type="project" value="UniProtKB-KW"/>
</dbReference>
<dbReference type="PROSITE" id="PS00463">
    <property type="entry name" value="ZN2_CY6_FUNGAL_1"/>
    <property type="match status" value="1"/>
</dbReference>
<feature type="region of interest" description="Disordered" evidence="8">
    <location>
        <begin position="123"/>
        <end position="163"/>
    </location>
</feature>
<dbReference type="PANTHER" id="PTHR31313:SF81">
    <property type="entry name" value="TY1 ENHANCER ACTIVATOR"/>
    <property type="match status" value="1"/>
</dbReference>
<dbReference type="CDD" id="cd12148">
    <property type="entry name" value="fungal_TF_MHR"/>
    <property type="match status" value="1"/>
</dbReference>
<keyword evidence="11" id="KW-1185">Reference proteome</keyword>
<dbReference type="Pfam" id="PF00172">
    <property type="entry name" value="Zn_clus"/>
    <property type="match status" value="1"/>
</dbReference>
<feature type="compositionally biased region" description="Low complexity" evidence="8">
    <location>
        <begin position="1030"/>
        <end position="1046"/>
    </location>
</feature>
<dbReference type="AlphaFoldDB" id="A0A1X2H9W6"/>
<dbReference type="SMART" id="SM00906">
    <property type="entry name" value="Fungal_trans"/>
    <property type="match status" value="1"/>
</dbReference>
<dbReference type="GO" id="GO:0005634">
    <property type="term" value="C:nucleus"/>
    <property type="evidence" value="ECO:0007669"/>
    <property type="project" value="UniProtKB-SubCell"/>
</dbReference>
<feature type="compositionally biased region" description="Low complexity" evidence="8">
    <location>
        <begin position="697"/>
        <end position="717"/>
    </location>
</feature>
<dbReference type="InterPro" id="IPR051615">
    <property type="entry name" value="Transcr_Regulatory_Elem"/>
</dbReference>
<dbReference type="GO" id="GO:0000981">
    <property type="term" value="F:DNA-binding transcription factor activity, RNA polymerase II-specific"/>
    <property type="evidence" value="ECO:0007669"/>
    <property type="project" value="InterPro"/>
</dbReference>
<feature type="region of interest" description="Disordered" evidence="8">
    <location>
        <begin position="189"/>
        <end position="248"/>
    </location>
</feature>
<evidence type="ECO:0000256" key="6">
    <source>
        <dbReference type="ARBA" id="ARBA00023163"/>
    </source>
</evidence>
<evidence type="ECO:0000256" key="8">
    <source>
        <dbReference type="SAM" id="MobiDB-lite"/>
    </source>
</evidence>
<keyword evidence="3" id="KW-0862">Zinc</keyword>
<dbReference type="PANTHER" id="PTHR31313">
    <property type="entry name" value="TY1 ENHANCER ACTIVATOR"/>
    <property type="match status" value="1"/>
</dbReference>
<dbReference type="PROSITE" id="PS50048">
    <property type="entry name" value="ZN2_CY6_FUNGAL_2"/>
    <property type="match status" value="1"/>
</dbReference>
<feature type="compositionally biased region" description="Low complexity" evidence="8">
    <location>
        <begin position="226"/>
        <end position="246"/>
    </location>
</feature>
<name>A0A1X2H9W6_SYNRA</name>